<proteinExistence type="predicted"/>
<organism evidence="1 2">
    <name type="scientific">Portunus trituberculatus</name>
    <name type="common">Swimming crab</name>
    <name type="synonym">Neptunus trituberculatus</name>
    <dbReference type="NCBI Taxonomy" id="210409"/>
    <lineage>
        <taxon>Eukaryota</taxon>
        <taxon>Metazoa</taxon>
        <taxon>Ecdysozoa</taxon>
        <taxon>Arthropoda</taxon>
        <taxon>Crustacea</taxon>
        <taxon>Multicrustacea</taxon>
        <taxon>Malacostraca</taxon>
        <taxon>Eumalacostraca</taxon>
        <taxon>Eucarida</taxon>
        <taxon>Decapoda</taxon>
        <taxon>Pleocyemata</taxon>
        <taxon>Brachyura</taxon>
        <taxon>Eubrachyura</taxon>
        <taxon>Portunoidea</taxon>
        <taxon>Portunidae</taxon>
        <taxon>Portuninae</taxon>
        <taxon>Portunus</taxon>
    </lineage>
</organism>
<sequence length="171" mass="19144">MCPSTEKCSLYSALCRGLFPSKLLSCVFGDTRADCITPAVLLHPIKNSIIRALAIPIQSPLTRARLRDAAPTHTSQAPSRNKAPYSSVLSTLTTRYPLSPLASVCSCVAPTRFTVFTRPCRVPHMYTYLRLCRLYLTSYERSVNLQLRLLSPFNTGTHFYLENLCTFSLSY</sequence>
<keyword evidence="2" id="KW-1185">Reference proteome</keyword>
<dbReference type="EMBL" id="VSRR010026263">
    <property type="protein sequence ID" value="MPC67448.1"/>
    <property type="molecule type" value="Genomic_DNA"/>
</dbReference>
<reference evidence="1 2" key="1">
    <citation type="submission" date="2019-05" db="EMBL/GenBank/DDBJ databases">
        <title>Another draft genome of Portunus trituberculatus and its Hox gene families provides insights of decapod evolution.</title>
        <authorList>
            <person name="Jeong J.-H."/>
            <person name="Song I."/>
            <person name="Kim S."/>
            <person name="Choi T."/>
            <person name="Kim D."/>
            <person name="Ryu S."/>
            <person name="Kim W."/>
        </authorList>
    </citation>
    <scope>NUCLEOTIDE SEQUENCE [LARGE SCALE GENOMIC DNA]</scope>
    <source>
        <tissue evidence="1">Muscle</tissue>
    </source>
</reference>
<protein>
    <submittedName>
        <fullName evidence="1">Uncharacterized protein</fullName>
    </submittedName>
</protein>
<gene>
    <name evidence="1" type="ORF">E2C01_061624</name>
</gene>
<name>A0A5B7HEX6_PORTR</name>
<comment type="caution">
    <text evidence="1">The sequence shown here is derived from an EMBL/GenBank/DDBJ whole genome shotgun (WGS) entry which is preliminary data.</text>
</comment>
<evidence type="ECO:0000313" key="1">
    <source>
        <dbReference type="EMBL" id="MPC67448.1"/>
    </source>
</evidence>
<dbReference type="AlphaFoldDB" id="A0A5B7HEX6"/>
<dbReference type="Proteomes" id="UP000324222">
    <property type="component" value="Unassembled WGS sequence"/>
</dbReference>
<evidence type="ECO:0000313" key="2">
    <source>
        <dbReference type="Proteomes" id="UP000324222"/>
    </source>
</evidence>
<accession>A0A5B7HEX6</accession>